<dbReference type="STRING" id="6336.A0A0V0RR09"/>
<dbReference type="GO" id="GO:0061817">
    <property type="term" value="P:endoplasmic reticulum-plasma membrane tethering"/>
    <property type="evidence" value="ECO:0007669"/>
    <property type="project" value="TreeGrafter"/>
</dbReference>
<keyword evidence="9" id="KW-1185">Reference proteome</keyword>
<dbReference type="InterPro" id="IPR008962">
    <property type="entry name" value="PapD-like_sf"/>
</dbReference>
<comment type="caution">
    <text evidence="8">The sequence shown here is derived from an EMBL/GenBank/DDBJ whole genome shotgun (WGS) entry which is preliminary data.</text>
</comment>
<dbReference type="InterPro" id="IPR013783">
    <property type="entry name" value="Ig-like_fold"/>
</dbReference>
<comment type="subcellular location">
    <subcellularLocation>
        <location evidence="1">Membrane</location>
        <topology evidence="1">Single-pass type IV membrane protein</topology>
    </subcellularLocation>
</comment>
<keyword evidence="6" id="KW-0206">Cytoskeleton</keyword>
<dbReference type="Gene3D" id="2.60.40.10">
    <property type="entry name" value="Immunoglobulins"/>
    <property type="match status" value="1"/>
</dbReference>
<dbReference type="InterPro" id="IPR016763">
    <property type="entry name" value="VAP"/>
</dbReference>
<dbReference type="EMBL" id="JYDL01000097">
    <property type="protein sequence ID" value="KRX16918.1"/>
    <property type="molecule type" value="Genomic_DNA"/>
</dbReference>
<dbReference type="PANTHER" id="PTHR10809">
    <property type="entry name" value="VESICLE-ASSOCIATED MEMBRANE PROTEIN-ASSOCIATED PROTEIN"/>
    <property type="match status" value="1"/>
</dbReference>
<proteinExistence type="inferred from homology"/>
<evidence type="ECO:0000256" key="5">
    <source>
        <dbReference type="ARBA" id="ARBA00023136"/>
    </source>
</evidence>
<feature type="domain" description="MSP" evidence="7">
    <location>
        <begin position="17"/>
        <end position="149"/>
    </location>
</feature>
<evidence type="ECO:0000313" key="9">
    <source>
        <dbReference type="Proteomes" id="UP000054630"/>
    </source>
</evidence>
<dbReference type="PROSITE" id="PS50202">
    <property type="entry name" value="MSP"/>
    <property type="match status" value="1"/>
</dbReference>
<accession>A0A0V0RR09</accession>
<sequence length="190" mass="21564">MEKQKSTDNLFSKFGCALRLNDKEQESVLDQLLLTVNALKIRPTAYVDHISQLCISNPTAETISFKIKTSRPRLLTVKPSCGFLLPTGMCKVLLRLQDSSNIPPEVQRDCITITFMVIPDGVVSVKASTVWQEMRNKEPVIRRMGIILPYGKESFLHVLMHTELDKDAAFFDDENDTINEEEVQPKHNSE</sequence>
<dbReference type="AlphaFoldDB" id="A0A0V0RR09"/>
<evidence type="ECO:0000313" key="8">
    <source>
        <dbReference type="EMBL" id="KRX16918.1"/>
    </source>
</evidence>
<dbReference type="GO" id="GO:0090158">
    <property type="term" value="P:endoplasmic reticulum membrane organization"/>
    <property type="evidence" value="ECO:0007669"/>
    <property type="project" value="TreeGrafter"/>
</dbReference>
<dbReference type="OrthoDB" id="5915816at2759"/>
<name>A0A0V0RR09_9BILA</name>
<evidence type="ECO:0000256" key="6">
    <source>
        <dbReference type="RuleBase" id="RU003425"/>
    </source>
</evidence>
<gene>
    <name evidence="8" type="primary">PVA11</name>
    <name evidence="8" type="ORF">T07_4450</name>
</gene>
<keyword evidence="3" id="KW-0812">Transmembrane</keyword>
<dbReference type="Pfam" id="PF00635">
    <property type="entry name" value="Motile_Sperm"/>
    <property type="match status" value="1"/>
</dbReference>
<evidence type="ECO:0000256" key="1">
    <source>
        <dbReference type="ARBA" id="ARBA00004211"/>
    </source>
</evidence>
<protein>
    <recommendedName>
        <fullName evidence="6">Major sperm protein</fullName>
    </recommendedName>
</protein>
<evidence type="ECO:0000256" key="4">
    <source>
        <dbReference type="ARBA" id="ARBA00022989"/>
    </source>
</evidence>
<dbReference type="PANTHER" id="PTHR10809:SF6">
    <property type="entry name" value="AT11025P-RELATED"/>
    <property type="match status" value="1"/>
</dbReference>
<keyword evidence="4" id="KW-1133">Transmembrane helix</keyword>
<keyword evidence="6" id="KW-0963">Cytoplasm</keyword>
<dbReference type="GO" id="GO:0005886">
    <property type="term" value="C:plasma membrane"/>
    <property type="evidence" value="ECO:0007669"/>
    <property type="project" value="TreeGrafter"/>
</dbReference>
<organism evidence="8 9">
    <name type="scientific">Trichinella nelsoni</name>
    <dbReference type="NCBI Taxonomy" id="6336"/>
    <lineage>
        <taxon>Eukaryota</taxon>
        <taxon>Metazoa</taxon>
        <taxon>Ecdysozoa</taxon>
        <taxon>Nematoda</taxon>
        <taxon>Enoplea</taxon>
        <taxon>Dorylaimia</taxon>
        <taxon>Trichinellida</taxon>
        <taxon>Trichinellidae</taxon>
        <taxon>Trichinella</taxon>
    </lineage>
</organism>
<dbReference type="Proteomes" id="UP000054630">
    <property type="component" value="Unassembled WGS sequence"/>
</dbReference>
<keyword evidence="5" id="KW-0472">Membrane</keyword>
<evidence type="ECO:0000256" key="3">
    <source>
        <dbReference type="ARBA" id="ARBA00022692"/>
    </source>
</evidence>
<dbReference type="InterPro" id="IPR000535">
    <property type="entry name" value="MSP_dom"/>
</dbReference>
<dbReference type="SUPFAM" id="SSF49354">
    <property type="entry name" value="PapD-like"/>
    <property type="match status" value="1"/>
</dbReference>
<dbReference type="GO" id="GO:0005789">
    <property type="term" value="C:endoplasmic reticulum membrane"/>
    <property type="evidence" value="ECO:0007669"/>
    <property type="project" value="InterPro"/>
</dbReference>
<evidence type="ECO:0000259" key="7">
    <source>
        <dbReference type="PROSITE" id="PS50202"/>
    </source>
</evidence>
<comment type="function">
    <text evidence="6">Central component in molecular interactions underlying sperm crawling. Forms an extensive filament system that extends from sperm villipoda, along the leading edge of the pseudopod.</text>
</comment>
<reference evidence="8 9" key="1">
    <citation type="submission" date="2015-01" db="EMBL/GenBank/DDBJ databases">
        <title>Evolution of Trichinella species and genotypes.</title>
        <authorList>
            <person name="Korhonen P.K."/>
            <person name="Edoardo P."/>
            <person name="Giuseppe L.R."/>
            <person name="Gasser R.B."/>
        </authorList>
    </citation>
    <scope>NUCLEOTIDE SEQUENCE [LARGE SCALE GENOMIC DNA]</scope>
    <source>
        <strain evidence="8">ISS37</strain>
    </source>
</reference>
<evidence type="ECO:0000256" key="2">
    <source>
        <dbReference type="ARBA" id="ARBA00008932"/>
    </source>
</evidence>
<comment type="similarity">
    <text evidence="2">Belongs to the VAMP-associated protein (VAP) (TC 9.B.17) family.</text>
</comment>